<protein>
    <submittedName>
        <fullName evidence="1">Uncharacterized protein</fullName>
    </submittedName>
</protein>
<accession>A0A2P5BBW3</accession>
<sequence length="66" mass="7779">NYNLGVTINHYACMVDFLGGMNRWKTQSLIENAPFHLQTKYLLWIHCCMLATHMGTLKWETGLHRR</sequence>
<comment type="caution">
    <text evidence="1">The sequence shown here is derived from an EMBL/GenBank/DDBJ whole genome shotgun (WGS) entry which is preliminary data.</text>
</comment>
<keyword evidence="2" id="KW-1185">Reference proteome</keyword>
<feature type="non-terminal residue" evidence="1">
    <location>
        <position position="1"/>
    </location>
</feature>
<organism evidence="1 2">
    <name type="scientific">Parasponia andersonii</name>
    <name type="common">Sponia andersonii</name>
    <dbReference type="NCBI Taxonomy" id="3476"/>
    <lineage>
        <taxon>Eukaryota</taxon>
        <taxon>Viridiplantae</taxon>
        <taxon>Streptophyta</taxon>
        <taxon>Embryophyta</taxon>
        <taxon>Tracheophyta</taxon>
        <taxon>Spermatophyta</taxon>
        <taxon>Magnoliopsida</taxon>
        <taxon>eudicotyledons</taxon>
        <taxon>Gunneridae</taxon>
        <taxon>Pentapetalae</taxon>
        <taxon>rosids</taxon>
        <taxon>fabids</taxon>
        <taxon>Rosales</taxon>
        <taxon>Cannabaceae</taxon>
        <taxon>Parasponia</taxon>
    </lineage>
</organism>
<proteinExistence type="predicted"/>
<dbReference type="AlphaFoldDB" id="A0A2P5BBW3"/>
<evidence type="ECO:0000313" key="1">
    <source>
        <dbReference type="EMBL" id="PON46266.1"/>
    </source>
</evidence>
<dbReference type="OrthoDB" id="10336581at2759"/>
<dbReference type="Proteomes" id="UP000237105">
    <property type="component" value="Unassembled WGS sequence"/>
</dbReference>
<reference evidence="2" key="1">
    <citation type="submission" date="2016-06" db="EMBL/GenBank/DDBJ databases">
        <title>Parallel loss of symbiosis genes in relatives of nitrogen-fixing non-legume Parasponia.</title>
        <authorList>
            <person name="Van Velzen R."/>
            <person name="Holmer R."/>
            <person name="Bu F."/>
            <person name="Rutten L."/>
            <person name="Van Zeijl A."/>
            <person name="Liu W."/>
            <person name="Santuari L."/>
            <person name="Cao Q."/>
            <person name="Sharma T."/>
            <person name="Shen D."/>
            <person name="Roswanjaya Y."/>
            <person name="Wardhani T."/>
            <person name="Kalhor M.S."/>
            <person name="Jansen J."/>
            <person name="Van den Hoogen J."/>
            <person name="Gungor B."/>
            <person name="Hartog M."/>
            <person name="Hontelez J."/>
            <person name="Verver J."/>
            <person name="Yang W.-C."/>
            <person name="Schijlen E."/>
            <person name="Repin R."/>
            <person name="Schilthuizen M."/>
            <person name="Schranz E."/>
            <person name="Heidstra R."/>
            <person name="Miyata K."/>
            <person name="Fedorova E."/>
            <person name="Kohlen W."/>
            <person name="Bisseling T."/>
            <person name="Smit S."/>
            <person name="Geurts R."/>
        </authorList>
    </citation>
    <scope>NUCLEOTIDE SEQUENCE [LARGE SCALE GENOMIC DNA]</scope>
    <source>
        <strain evidence="2">cv. WU1-14</strain>
    </source>
</reference>
<evidence type="ECO:0000313" key="2">
    <source>
        <dbReference type="Proteomes" id="UP000237105"/>
    </source>
</evidence>
<gene>
    <name evidence="1" type="ORF">PanWU01x14_252800</name>
</gene>
<dbReference type="EMBL" id="JXTB01000315">
    <property type="protein sequence ID" value="PON46266.1"/>
    <property type="molecule type" value="Genomic_DNA"/>
</dbReference>
<name>A0A2P5BBW3_PARAD</name>